<dbReference type="InterPro" id="IPR053211">
    <property type="entry name" value="DNA_repair-toleration"/>
</dbReference>
<dbReference type="InterPro" id="IPR013210">
    <property type="entry name" value="LRR_N_plant-typ"/>
</dbReference>
<evidence type="ECO:0000256" key="2">
    <source>
        <dbReference type="ARBA" id="ARBA00022729"/>
    </source>
</evidence>
<comment type="caution">
    <text evidence="6">The sequence shown here is derived from an EMBL/GenBank/DDBJ whole genome shotgun (WGS) entry which is preliminary data.</text>
</comment>
<dbReference type="PANTHER" id="PTHR48060">
    <property type="entry name" value="DNA DAMAGE-REPAIR/TOLERATION PROTEIN DRT100"/>
    <property type="match status" value="1"/>
</dbReference>
<keyword evidence="3" id="KW-0677">Repeat</keyword>
<evidence type="ECO:0000256" key="4">
    <source>
        <dbReference type="SAM" id="SignalP"/>
    </source>
</evidence>
<keyword evidence="1" id="KW-0433">Leucine-rich repeat</keyword>
<protein>
    <recommendedName>
        <fullName evidence="5">Leucine-rich repeat-containing N-terminal plant-type domain-containing protein</fullName>
    </recommendedName>
</protein>
<name>A0AAE0A4A2_9ROSI</name>
<dbReference type="InterPro" id="IPR001611">
    <property type="entry name" value="Leu-rich_rpt"/>
</dbReference>
<dbReference type="Proteomes" id="UP001281410">
    <property type="component" value="Unassembled WGS sequence"/>
</dbReference>
<sequence length="225" mass="25514">MSPLPFLILLLISLPFRVISQNHPTANERTVLLKLKQQLGNPPSLQSWNSTSSPCNWPEIFCTGNSVTVIFQRNKTITQKIPATICDLKNLTKLNLAYYFIPGEFERVLYNCTKLQVLYLSLNYFVGSILDDIDRISGLQYIDLRSNKFSGDIPPAIGRLSGLQELYLFLNEFNGTFPGSKFKLSNQNFIKLRVFGSGLSKNNTFEAVTRSKPLNRANENWVVID</sequence>
<evidence type="ECO:0000256" key="3">
    <source>
        <dbReference type="ARBA" id="ARBA00022737"/>
    </source>
</evidence>
<accession>A0AAE0A4A2</accession>
<dbReference type="Gene3D" id="3.80.10.10">
    <property type="entry name" value="Ribonuclease Inhibitor"/>
    <property type="match status" value="1"/>
</dbReference>
<feature type="signal peptide" evidence="4">
    <location>
        <begin position="1"/>
        <end position="20"/>
    </location>
</feature>
<evidence type="ECO:0000313" key="6">
    <source>
        <dbReference type="EMBL" id="KAK3199934.1"/>
    </source>
</evidence>
<keyword evidence="7" id="KW-1185">Reference proteome</keyword>
<gene>
    <name evidence="6" type="ORF">Dsin_023349</name>
</gene>
<evidence type="ECO:0000256" key="1">
    <source>
        <dbReference type="ARBA" id="ARBA00022614"/>
    </source>
</evidence>
<evidence type="ECO:0000313" key="7">
    <source>
        <dbReference type="Proteomes" id="UP001281410"/>
    </source>
</evidence>
<proteinExistence type="predicted"/>
<dbReference type="Pfam" id="PF08263">
    <property type="entry name" value="LRRNT_2"/>
    <property type="match status" value="1"/>
</dbReference>
<feature type="domain" description="Leucine-rich repeat-containing N-terminal plant-type" evidence="5">
    <location>
        <begin position="27"/>
        <end position="63"/>
    </location>
</feature>
<dbReference type="InterPro" id="IPR032675">
    <property type="entry name" value="LRR_dom_sf"/>
</dbReference>
<reference evidence="6" key="1">
    <citation type="journal article" date="2023" name="Plant J.">
        <title>Genome sequences and population genomics provide insights into the demographic history, inbreeding, and mutation load of two 'living fossil' tree species of Dipteronia.</title>
        <authorList>
            <person name="Feng Y."/>
            <person name="Comes H.P."/>
            <person name="Chen J."/>
            <person name="Zhu S."/>
            <person name="Lu R."/>
            <person name="Zhang X."/>
            <person name="Li P."/>
            <person name="Qiu J."/>
            <person name="Olsen K.M."/>
            <person name="Qiu Y."/>
        </authorList>
    </citation>
    <scope>NUCLEOTIDE SEQUENCE</scope>
    <source>
        <strain evidence="6">NBL</strain>
    </source>
</reference>
<feature type="chain" id="PRO_5042014651" description="Leucine-rich repeat-containing N-terminal plant-type domain-containing protein" evidence="4">
    <location>
        <begin position="21"/>
        <end position="225"/>
    </location>
</feature>
<dbReference type="SUPFAM" id="SSF52058">
    <property type="entry name" value="L domain-like"/>
    <property type="match status" value="1"/>
</dbReference>
<organism evidence="6 7">
    <name type="scientific">Dipteronia sinensis</name>
    <dbReference type="NCBI Taxonomy" id="43782"/>
    <lineage>
        <taxon>Eukaryota</taxon>
        <taxon>Viridiplantae</taxon>
        <taxon>Streptophyta</taxon>
        <taxon>Embryophyta</taxon>
        <taxon>Tracheophyta</taxon>
        <taxon>Spermatophyta</taxon>
        <taxon>Magnoliopsida</taxon>
        <taxon>eudicotyledons</taxon>
        <taxon>Gunneridae</taxon>
        <taxon>Pentapetalae</taxon>
        <taxon>rosids</taxon>
        <taxon>malvids</taxon>
        <taxon>Sapindales</taxon>
        <taxon>Sapindaceae</taxon>
        <taxon>Hippocastanoideae</taxon>
        <taxon>Acereae</taxon>
        <taxon>Dipteronia</taxon>
    </lineage>
</organism>
<dbReference type="PANTHER" id="PTHR48060:SF24">
    <property type="entry name" value="NON-SPECIFIC SERINE_THREONINE PROTEIN KINASE"/>
    <property type="match status" value="1"/>
</dbReference>
<evidence type="ECO:0000259" key="5">
    <source>
        <dbReference type="Pfam" id="PF08263"/>
    </source>
</evidence>
<dbReference type="AlphaFoldDB" id="A0AAE0A4A2"/>
<dbReference type="Pfam" id="PF00560">
    <property type="entry name" value="LRR_1"/>
    <property type="match status" value="1"/>
</dbReference>
<dbReference type="EMBL" id="JANJYJ010000007">
    <property type="protein sequence ID" value="KAK3199934.1"/>
    <property type="molecule type" value="Genomic_DNA"/>
</dbReference>
<keyword evidence="2 4" id="KW-0732">Signal</keyword>